<dbReference type="EMBL" id="RMBX01000001">
    <property type="protein sequence ID" value="RPD43131.1"/>
    <property type="molecule type" value="Genomic_DNA"/>
</dbReference>
<sequence>MKYLLIAMLVAISTERPFEKVRDQIYKSQQRALKPIKRDPRRWEYERTMTHDRSISNYALRKGDSALRAHGILEPFKDSLMFLVDFQTHGFYGGLMWCDSTKIFIWDWSNGFSCKVRSVDYLTRYEQRIVRSSMDFSDSLFVQKRALLGQEHGKYTSLTKWYAPALKKPTITRLFFVPPH</sequence>
<dbReference type="AlphaFoldDB" id="A0A3N4MGY3"/>
<evidence type="ECO:0000313" key="1">
    <source>
        <dbReference type="EMBL" id="RPD43131.1"/>
    </source>
</evidence>
<protein>
    <submittedName>
        <fullName evidence="1">Uncharacterized protein</fullName>
    </submittedName>
</protein>
<dbReference type="RefSeq" id="WP_120514404.1">
    <property type="nucleotide sequence ID" value="NZ_QXZY01000001.1"/>
</dbReference>
<name>A0A3N4MGY3_9BACT</name>
<evidence type="ECO:0000313" key="2">
    <source>
        <dbReference type="Proteomes" id="UP000279089"/>
    </source>
</evidence>
<accession>A0A3N4MGY3</accession>
<keyword evidence="2" id="KW-1185">Reference proteome</keyword>
<comment type="caution">
    <text evidence="1">The sequence shown here is derived from an EMBL/GenBank/DDBJ whole genome shotgun (WGS) entry which is preliminary data.</text>
</comment>
<proteinExistence type="predicted"/>
<organism evidence="1 2">
    <name type="scientific">Chitinophaga barathri</name>
    <dbReference type="NCBI Taxonomy" id="1647451"/>
    <lineage>
        <taxon>Bacteria</taxon>
        <taxon>Pseudomonadati</taxon>
        <taxon>Bacteroidota</taxon>
        <taxon>Chitinophagia</taxon>
        <taxon>Chitinophagales</taxon>
        <taxon>Chitinophagaceae</taxon>
        <taxon>Chitinophaga</taxon>
    </lineage>
</organism>
<reference evidence="2" key="1">
    <citation type="submission" date="2018-11" db="EMBL/GenBank/DDBJ databases">
        <title>Chitinophaga lutea sp.nov., isolate from arsenic contaminated soil.</title>
        <authorList>
            <person name="Zong Y."/>
        </authorList>
    </citation>
    <scope>NUCLEOTIDE SEQUENCE [LARGE SCALE GENOMIC DNA]</scope>
    <source>
        <strain evidence="2">YLT18</strain>
    </source>
</reference>
<gene>
    <name evidence="1" type="ORF">EG028_02215</name>
</gene>
<dbReference type="Proteomes" id="UP000279089">
    <property type="component" value="Unassembled WGS sequence"/>
</dbReference>